<feature type="region of interest" description="Disordered" evidence="1">
    <location>
        <begin position="132"/>
        <end position="212"/>
    </location>
</feature>
<name>A0ABS6IJZ3_9HYPH</name>
<dbReference type="Proteomes" id="UP000727907">
    <property type="component" value="Unassembled WGS sequence"/>
</dbReference>
<feature type="signal peptide" evidence="2">
    <location>
        <begin position="1"/>
        <end position="20"/>
    </location>
</feature>
<evidence type="ECO:0000256" key="2">
    <source>
        <dbReference type="SAM" id="SignalP"/>
    </source>
</evidence>
<feature type="compositionally biased region" description="Basic residues" evidence="1">
    <location>
        <begin position="87"/>
        <end position="101"/>
    </location>
</feature>
<gene>
    <name evidence="3" type="ORF">KQ910_12775</name>
</gene>
<organism evidence="3 4">
    <name type="scientific">Reyranella humidisoli</name>
    <dbReference type="NCBI Taxonomy" id="2849149"/>
    <lineage>
        <taxon>Bacteria</taxon>
        <taxon>Pseudomonadati</taxon>
        <taxon>Pseudomonadota</taxon>
        <taxon>Alphaproteobacteria</taxon>
        <taxon>Hyphomicrobiales</taxon>
        <taxon>Reyranellaceae</taxon>
        <taxon>Reyranella</taxon>
    </lineage>
</organism>
<keyword evidence="4" id="KW-1185">Reference proteome</keyword>
<keyword evidence="2" id="KW-0732">Signal</keyword>
<dbReference type="EMBL" id="JAHOPB010000001">
    <property type="protein sequence ID" value="MBU8874641.1"/>
    <property type="molecule type" value="Genomic_DNA"/>
</dbReference>
<feature type="chain" id="PRO_5046544438" evidence="2">
    <location>
        <begin position="21"/>
        <end position="212"/>
    </location>
</feature>
<proteinExistence type="predicted"/>
<protein>
    <submittedName>
        <fullName evidence="3">Cell envelope biogenesis protein TolA</fullName>
    </submittedName>
</protein>
<evidence type="ECO:0000313" key="3">
    <source>
        <dbReference type="EMBL" id="MBU8874641.1"/>
    </source>
</evidence>
<feature type="region of interest" description="Disordered" evidence="1">
    <location>
        <begin position="86"/>
        <end position="120"/>
    </location>
</feature>
<dbReference type="RefSeq" id="WP_216960536.1">
    <property type="nucleotide sequence ID" value="NZ_JAHOPB010000001.1"/>
</dbReference>
<evidence type="ECO:0000313" key="4">
    <source>
        <dbReference type="Proteomes" id="UP000727907"/>
    </source>
</evidence>
<sequence>MPRKLKAFMTSAGFFDLAVAAPSMKAALAAWGADSDLFHQGFARETRDAKIVAATMARPGLVLRRPVGTDQPYGETAEISERALVGHGRRKMAARTKPKSKPKTENAAPKRPASRTAAADRAAALAYEREEKRRALQEQREKGERRRAAARRERAVAAAEEALRQAEAAHDRTASGLDRERAALDRRTEAEARRWSREKDRLQEALHRARRY</sequence>
<reference evidence="3 4" key="1">
    <citation type="submission" date="2021-06" db="EMBL/GenBank/DDBJ databases">
        <authorList>
            <person name="Lee D.H."/>
        </authorList>
    </citation>
    <scope>NUCLEOTIDE SEQUENCE [LARGE SCALE GENOMIC DNA]</scope>
    <source>
        <strain evidence="3 4">MMS21-HV4-11</strain>
    </source>
</reference>
<comment type="caution">
    <text evidence="3">The sequence shown here is derived from an EMBL/GenBank/DDBJ whole genome shotgun (WGS) entry which is preliminary data.</text>
</comment>
<accession>A0ABS6IJZ3</accession>
<evidence type="ECO:0000256" key="1">
    <source>
        <dbReference type="SAM" id="MobiDB-lite"/>
    </source>
</evidence>